<protein>
    <recommendedName>
        <fullName evidence="2">Thiamine-monophosphate kinase</fullName>
        <shortName evidence="2">TMP kinase</shortName>
        <shortName evidence="2">Thiamine-phosphate kinase</shortName>
        <ecNumber evidence="2">2.7.4.16</ecNumber>
    </recommendedName>
</protein>
<evidence type="ECO:0000313" key="5">
    <source>
        <dbReference type="EMBL" id="GEN63004.1"/>
    </source>
</evidence>
<evidence type="ECO:0000259" key="4">
    <source>
        <dbReference type="Pfam" id="PF02769"/>
    </source>
</evidence>
<feature type="binding site" evidence="2">
    <location>
        <position position="93"/>
    </location>
    <ligand>
        <name>Mg(2+)</name>
        <dbReference type="ChEBI" id="CHEBI:18420"/>
        <label>4</label>
    </ligand>
</feature>
<dbReference type="InterPro" id="IPR016188">
    <property type="entry name" value="PurM-like_N"/>
</dbReference>
<feature type="binding site" evidence="2">
    <location>
        <begin position="145"/>
        <end position="146"/>
    </location>
    <ligand>
        <name>ATP</name>
        <dbReference type="ChEBI" id="CHEBI:30616"/>
    </ligand>
</feature>
<dbReference type="NCBIfam" id="TIGR01379">
    <property type="entry name" value="thiL"/>
    <property type="match status" value="1"/>
</dbReference>
<feature type="binding site" evidence="2">
    <location>
        <position position="235"/>
    </location>
    <ligand>
        <name>Mg(2+)</name>
        <dbReference type="ChEBI" id="CHEBI:18420"/>
        <label>5</label>
    </ligand>
</feature>
<dbReference type="Gene3D" id="3.90.650.10">
    <property type="entry name" value="PurM-like C-terminal domain"/>
    <property type="match status" value="1"/>
</dbReference>
<evidence type="ECO:0000256" key="2">
    <source>
        <dbReference type="HAMAP-Rule" id="MF_02128"/>
    </source>
</evidence>
<dbReference type="UniPathway" id="UPA00060">
    <property type="reaction ID" value="UER00142"/>
</dbReference>
<dbReference type="PANTHER" id="PTHR30270">
    <property type="entry name" value="THIAMINE-MONOPHOSPHATE KINASE"/>
    <property type="match status" value="1"/>
</dbReference>
<dbReference type="Pfam" id="PF00586">
    <property type="entry name" value="AIRS"/>
    <property type="match status" value="1"/>
</dbReference>
<keyword evidence="1 2" id="KW-0784">Thiamine biosynthesis</keyword>
<evidence type="ECO:0000256" key="1">
    <source>
        <dbReference type="ARBA" id="ARBA00022977"/>
    </source>
</evidence>
<dbReference type="GO" id="GO:0005524">
    <property type="term" value="F:ATP binding"/>
    <property type="evidence" value="ECO:0007669"/>
    <property type="project" value="UniProtKB-UniRule"/>
</dbReference>
<evidence type="ECO:0000259" key="3">
    <source>
        <dbReference type="Pfam" id="PF00586"/>
    </source>
</evidence>
<comment type="function">
    <text evidence="2">Catalyzes the ATP-dependent phosphorylation of thiamine-monophosphate (TMP) to form thiamine-pyrophosphate (TPP), the active form of vitamin B1.</text>
</comment>
<feature type="binding site" evidence="2">
    <location>
        <position position="93"/>
    </location>
    <ligand>
        <name>Mg(2+)</name>
        <dbReference type="ChEBI" id="CHEBI:18420"/>
        <label>2</label>
    </ligand>
</feature>
<feature type="binding site" evidence="2">
    <location>
        <position position="65"/>
    </location>
    <ligand>
        <name>Mg(2+)</name>
        <dbReference type="ChEBI" id="CHEBI:18420"/>
        <label>1</label>
    </ligand>
</feature>
<dbReference type="HAMAP" id="MF_02128">
    <property type="entry name" value="TMP_kinase"/>
    <property type="match status" value="1"/>
</dbReference>
<dbReference type="InterPro" id="IPR010918">
    <property type="entry name" value="PurM-like_C_dom"/>
</dbReference>
<dbReference type="SUPFAM" id="SSF55326">
    <property type="entry name" value="PurM N-terminal domain-like"/>
    <property type="match status" value="1"/>
</dbReference>
<feature type="binding site" evidence="2">
    <location>
        <position position="72"/>
    </location>
    <ligand>
        <name>substrate</name>
    </ligand>
</feature>
<dbReference type="Pfam" id="PF02769">
    <property type="entry name" value="AIRS_C"/>
    <property type="match status" value="1"/>
</dbReference>
<feature type="binding site" evidence="2">
    <location>
        <position position="234"/>
    </location>
    <ligand>
        <name>ATP</name>
        <dbReference type="ChEBI" id="CHEBI:30616"/>
    </ligand>
</feature>
<comment type="catalytic activity">
    <reaction evidence="2">
        <text>thiamine phosphate + ATP = thiamine diphosphate + ADP</text>
        <dbReference type="Rhea" id="RHEA:15913"/>
        <dbReference type="ChEBI" id="CHEBI:30616"/>
        <dbReference type="ChEBI" id="CHEBI:37575"/>
        <dbReference type="ChEBI" id="CHEBI:58937"/>
        <dbReference type="ChEBI" id="CHEBI:456216"/>
        <dbReference type="EC" id="2.7.4.16"/>
    </reaction>
</comment>
<comment type="similarity">
    <text evidence="2">Belongs to the thiamine-monophosphate kinase family.</text>
</comment>
<keyword evidence="2" id="KW-0067">ATP-binding</keyword>
<feature type="binding site" evidence="2">
    <location>
        <position position="232"/>
    </location>
    <ligand>
        <name>Mg(2+)</name>
        <dbReference type="ChEBI" id="CHEBI:18420"/>
        <label>3</label>
    </ligand>
</feature>
<dbReference type="AlphaFoldDB" id="A0A511XJ79"/>
<dbReference type="EMBL" id="BJYG01000013">
    <property type="protein sequence ID" value="GEN63004.1"/>
    <property type="molecule type" value="Genomic_DNA"/>
</dbReference>
<keyword evidence="6" id="KW-1185">Reference proteome</keyword>
<dbReference type="GO" id="GO:0009030">
    <property type="term" value="F:thiamine-phosphate kinase activity"/>
    <property type="evidence" value="ECO:0007669"/>
    <property type="project" value="UniProtKB-UniRule"/>
</dbReference>
<dbReference type="GO" id="GO:0000287">
    <property type="term" value="F:magnesium ion binding"/>
    <property type="evidence" value="ECO:0007669"/>
    <property type="project" value="UniProtKB-UniRule"/>
</dbReference>
<gene>
    <name evidence="2 5" type="primary">thiL</name>
    <name evidence="5" type="ORF">AOE01nite_12280</name>
</gene>
<keyword evidence="2" id="KW-0479">Metal-binding</keyword>
<feature type="binding site" evidence="2">
    <location>
        <position position="341"/>
    </location>
    <ligand>
        <name>substrate</name>
    </ligand>
</feature>
<dbReference type="CDD" id="cd02194">
    <property type="entry name" value="ThiL"/>
    <property type="match status" value="1"/>
</dbReference>
<feature type="domain" description="PurM-like N-terminal" evidence="3">
    <location>
        <begin position="47"/>
        <end position="163"/>
    </location>
</feature>
<proteinExistence type="inferred from homology"/>
<comment type="caution">
    <text evidence="5">The sequence shown here is derived from an EMBL/GenBank/DDBJ whole genome shotgun (WGS) entry which is preliminary data.</text>
</comment>
<keyword evidence="2" id="KW-0460">Magnesium</keyword>
<comment type="pathway">
    <text evidence="2">Cofactor biosynthesis; thiamine diphosphate biosynthesis; thiamine diphosphate from thiamine phosphate: step 1/1.</text>
</comment>
<dbReference type="InterPro" id="IPR036921">
    <property type="entry name" value="PurM-like_N_sf"/>
</dbReference>
<feature type="binding site" evidence="2">
    <location>
        <position position="65"/>
    </location>
    <ligand>
        <name>Mg(2+)</name>
        <dbReference type="ChEBI" id="CHEBI:18420"/>
        <label>2</label>
    </ligand>
</feature>
<sequence>MPLMTGRSDLPVVVDVEEGVTALPDEFAFIRRHFLALAGPGALGLTDDAAVFTPPAGRELVIAVDAMVEGVHFLPDDPPETIGRKLLRANLSDMAAMGARPSGWLLTLACPDRAAEPRFNEAWFAAFAGGLAEDQRLFGLSLLGGDTTSTRGPLVLSLTIVGDVVPGRALRRNGARDGDGLWVTGTIGDGALGLKVLLGELADRDGWLAGRYRLPSPRLGPDLAGIAHAAMDVSDGLVQDAGHLARESGLGVVIEADAVPLSAAARALVTGRDDLLAVCLTGGDDYELLLAVPDDEAAALQACCAAAGVLVTRIGRFGAERAGVRVCRADGAVFPLARTGWSHF</sequence>
<dbReference type="Proteomes" id="UP000321746">
    <property type="component" value="Unassembled WGS sequence"/>
</dbReference>
<evidence type="ECO:0000313" key="6">
    <source>
        <dbReference type="Proteomes" id="UP000321746"/>
    </source>
</evidence>
<dbReference type="PANTHER" id="PTHR30270:SF0">
    <property type="entry name" value="THIAMINE-MONOPHOSPHATE KINASE"/>
    <property type="match status" value="1"/>
</dbReference>
<comment type="miscellaneous">
    <text evidence="2">Reaction mechanism of ThiL seems to utilize a direct, inline transfer of the gamma-phosphate of ATP to TMP rather than a phosphorylated enzyme intermediate.</text>
</comment>
<feature type="binding site" evidence="2">
    <location>
        <position position="93"/>
    </location>
    <ligand>
        <name>Mg(2+)</name>
        <dbReference type="ChEBI" id="CHEBI:18420"/>
        <label>3</label>
    </ligand>
</feature>
<feature type="binding site" evidence="2">
    <location>
        <position position="146"/>
    </location>
    <ligand>
        <name>Mg(2+)</name>
        <dbReference type="ChEBI" id="CHEBI:18420"/>
        <label>1</label>
    </ligand>
</feature>
<feature type="binding site" evidence="2">
    <location>
        <position position="48"/>
    </location>
    <ligand>
        <name>Mg(2+)</name>
        <dbReference type="ChEBI" id="CHEBI:18420"/>
        <label>4</label>
    </ligand>
</feature>
<name>A0A511XJ79_9PROT</name>
<organism evidence="5 6">
    <name type="scientific">Acetobacter oeni</name>
    <dbReference type="NCBI Taxonomy" id="304077"/>
    <lineage>
        <taxon>Bacteria</taxon>
        <taxon>Pseudomonadati</taxon>
        <taxon>Pseudomonadota</taxon>
        <taxon>Alphaproteobacteria</taxon>
        <taxon>Acetobacterales</taxon>
        <taxon>Acetobacteraceae</taxon>
        <taxon>Acetobacter</taxon>
    </lineage>
</organism>
<dbReference type="SUPFAM" id="SSF56042">
    <property type="entry name" value="PurM C-terminal domain-like"/>
    <property type="match status" value="1"/>
</dbReference>
<feature type="binding site" evidence="2">
    <location>
        <position position="284"/>
    </location>
    <ligand>
        <name>substrate</name>
    </ligand>
</feature>
<dbReference type="PIRSF" id="PIRSF005303">
    <property type="entry name" value="Thiam_monoph_kin"/>
    <property type="match status" value="1"/>
</dbReference>
<dbReference type="EC" id="2.7.4.16" evidence="2"/>
<dbReference type="GO" id="GO:0009228">
    <property type="term" value="P:thiamine biosynthetic process"/>
    <property type="evidence" value="ECO:0007669"/>
    <property type="project" value="UniProtKB-KW"/>
</dbReference>
<keyword evidence="2 5" id="KW-0418">Kinase</keyword>
<accession>A0A511XJ79</accession>
<dbReference type="GO" id="GO:0009229">
    <property type="term" value="P:thiamine diphosphate biosynthetic process"/>
    <property type="evidence" value="ECO:0007669"/>
    <property type="project" value="UniProtKB-UniRule"/>
</dbReference>
<feature type="domain" description="PurM-like C-terminal" evidence="4">
    <location>
        <begin position="176"/>
        <end position="323"/>
    </location>
</feature>
<keyword evidence="2" id="KW-0808">Transferase</keyword>
<dbReference type="InterPro" id="IPR006283">
    <property type="entry name" value="ThiL-like"/>
</dbReference>
<feature type="binding site" evidence="2">
    <location>
        <position position="172"/>
    </location>
    <ligand>
        <name>ATP</name>
        <dbReference type="ChEBI" id="CHEBI:30616"/>
    </ligand>
</feature>
<feature type="binding site" evidence="2">
    <location>
        <position position="48"/>
    </location>
    <ligand>
        <name>Mg(2+)</name>
        <dbReference type="ChEBI" id="CHEBI:18420"/>
        <label>3</label>
    </ligand>
</feature>
<keyword evidence="2" id="KW-0547">Nucleotide-binding</keyword>
<reference evidence="5 6" key="1">
    <citation type="submission" date="2019-07" db="EMBL/GenBank/DDBJ databases">
        <title>Whole genome shotgun sequence of Acetobacter oeni NBRC 105207.</title>
        <authorList>
            <person name="Hosoyama A."/>
            <person name="Uohara A."/>
            <person name="Ohji S."/>
            <person name="Ichikawa N."/>
        </authorList>
    </citation>
    <scope>NUCLEOTIDE SEQUENCE [LARGE SCALE GENOMIC DNA]</scope>
    <source>
        <strain evidence="5 6">NBRC 105207</strain>
    </source>
</reference>
<comment type="caution">
    <text evidence="2">Lacks conserved residue(s) required for the propagation of feature annotation.</text>
</comment>
<dbReference type="InterPro" id="IPR036676">
    <property type="entry name" value="PurM-like_C_sf"/>
</dbReference>
<dbReference type="Gene3D" id="3.30.1330.10">
    <property type="entry name" value="PurM-like, N-terminal domain"/>
    <property type="match status" value="1"/>
</dbReference>